<feature type="compositionally biased region" description="Basic residues" evidence="10">
    <location>
        <begin position="795"/>
        <end position="804"/>
    </location>
</feature>
<dbReference type="InterPro" id="IPR040477">
    <property type="entry name" value="KDM4-like_Tudor"/>
</dbReference>
<dbReference type="AlphaFoldDB" id="A0AAD6FJ98"/>
<dbReference type="PANTHER" id="PTHR12628">
    <property type="entry name" value="POLYCOMB-LIKE TRANSCRIPTION FACTOR"/>
    <property type="match status" value="1"/>
</dbReference>
<evidence type="ECO:0000256" key="10">
    <source>
        <dbReference type="SAM" id="MobiDB-lite"/>
    </source>
</evidence>
<feature type="region of interest" description="Disordered" evidence="10">
    <location>
        <begin position="410"/>
        <end position="433"/>
    </location>
</feature>
<dbReference type="SUPFAM" id="SSF63748">
    <property type="entry name" value="Tudor/PWWP/MBT"/>
    <property type="match status" value="1"/>
</dbReference>
<dbReference type="GO" id="GO:0003682">
    <property type="term" value="F:chromatin binding"/>
    <property type="evidence" value="ECO:0007669"/>
    <property type="project" value="TreeGrafter"/>
</dbReference>
<dbReference type="InterPro" id="IPR019787">
    <property type="entry name" value="Znf_PHD-finger"/>
</dbReference>
<keyword evidence="3" id="KW-0479">Metal-binding</keyword>
<evidence type="ECO:0000256" key="5">
    <source>
        <dbReference type="ARBA" id="ARBA00022771"/>
    </source>
</evidence>
<dbReference type="InterPro" id="IPR011011">
    <property type="entry name" value="Znf_FYVE_PHD"/>
</dbReference>
<dbReference type="SUPFAM" id="SSF57903">
    <property type="entry name" value="FYVE/PHD zinc finger"/>
    <property type="match status" value="2"/>
</dbReference>
<comment type="subcellular location">
    <subcellularLocation>
        <location evidence="1">Nucleus</location>
    </subcellularLocation>
</comment>
<dbReference type="SMART" id="SM00333">
    <property type="entry name" value="TUDOR"/>
    <property type="match status" value="1"/>
</dbReference>
<evidence type="ECO:0000313" key="12">
    <source>
        <dbReference type="EMBL" id="KAJ4936998.1"/>
    </source>
</evidence>
<dbReference type="InterPro" id="IPR025894">
    <property type="entry name" value="Mtf2_C_dom"/>
</dbReference>
<dbReference type="InterPro" id="IPR019786">
    <property type="entry name" value="Zinc_finger_PHD-type_CS"/>
</dbReference>
<protein>
    <recommendedName>
        <fullName evidence="11">PHD-type domain-containing protein</fullName>
    </recommendedName>
</protein>
<dbReference type="SMART" id="SM00249">
    <property type="entry name" value="PHD"/>
    <property type="match status" value="2"/>
</dbReference>
<feature type="region of interest" description="Disordered" evidence="10">
    <location>
        <begin position="751"/>
        <end position="928"/>
    </location>
</feature>
<feature type="compositionally biased region" description="Low complexity" evidence="10">
    <location>
        <begin position="853"/>
        <end position="872"/>
    </location>
</feature>
<reference evidence="12" key="1">
    <citation type="submission" date="2022-11" db="EMBL/GenBank/DDBJ databases">
        <title>Chromosome-level genome of Pogonophryne albipinna.</title>
        <authorList>
            <person name="Jo E."/>
        </authorList>
    </citation>
    <scope>NUCLEOTIDE SEQUENCE</scope>
    <source>
        <strain evidence="12">SGF0006</strain>
        <tissue evidence="12">Muscle</tissue>
    </source>
</reference>
<dbReference type="Gene3D" id="3.30.40.10">
    <property type="entry name" value="Zinc/RING finger domain, C3HC4 (zinc finger)"/>
    <property type="match status" value="1"/>
</dbReference>
<keyword evidence="13" id="KW-1185">Reference proteome</keyword>
<feature type="compositionally biased region" description="Pro residues" evidence="10">
    <location>
        <begin position="901"/>
        <end position="910"/>
    </location>
</feature>
<feature type="compositionally biased region" description="Basic residues" evidence="10">
    <location>
        <begin position="888"/>
        <end position="897"/>
    </location>
</feature>
<dbReference type="GO" id="GO:0003677">
    <property type="term" value="F:DNA binding"/>
    <property type="evidence" value="ECO:0007669"/>
    <property type="project" value="TreeGrafter"/>
</dbReference>
<dbReference type="InterPro" id="IPR025398">
    <property type="entry name" value="DUF4371"/>
</dbReference>
<dbReference type="InterPro" id="IPR042014">
    <property type="entry name" value="MTF2_PHD1"/>
</dbReference>
<feature type="compositionally biased region" description="Basic and acidic residues" evidence="10">
    <location>
        <begin position="763"/>
        <end position="776"/>
    </location>
</feature>
<keyword evidence="8" id="KW-0539">Nucleus</keyword>
<dbReference type="CDD" id="cd15578">
    <property type="entry name" value="PHD1_MTF2"/>
    <property type="match status" value="1"/>
</dbReference>
<evidence type="ECO:0000256" key="3">
    <source>
        <dbReference type="ARBA" id="ARBA00022723"/>
    </source>
</evidence>
<dbReference type="PROSITE" id="PS01359">
    <property type="entry name" value="ZF_PHD_1"/>
    <property type="match status" value="1"/>
</dbReference>
<dbReference type="Pfam" id="PF14291">
    <property type="entry name" value="DUF4371"/>
    <property type="match status" value="1"/>
</dbReference>
<dbReference type="InterPro" id="IPR001965">
    <property type="entry name" value="Znf_PHD"/>
</dbReference>
<evidence type="ECO:0000256" key="1">
    <source>
        <dbReference type="ARBA" id="ARBA00004123"/>
    </source>
</evidence>
<dbReference type="GO" id="GO:0008270">
    <property type="term" value="F:zinc ion binding"/>
    <property type="evidence" value="ECO:0007669"/>
    <property type="project" value="UniProtKB-KW"/>
</dbReference>
<dbReference type="EMBL" id="JAPTMU010000010">
    <property type="protein sequence ID" value="KAJ4936998.1"/>
    <property type="molecule type" value="Genomic_DNA"/>
</dbReference>
<feature type="compositionally biased region" description="Low complexity" evidence="10">
    <location>
        <begin position="837"/>
        <end position="846"/>
    </location>
</feature>
<dbReference type="CDD" id="cd20450">
    <property type="entry name" value="Tudor_MTF2"/>
    <property type="match status" value="1"/>
</dbReference>
<evidence type="ECO:0000256" key="4">
    <source>
        <dbReference type="ARBA" id="ARBA00022737"/>
    </source>
</evidence>
<dbReference type="GO" id="GO:0045814">
    <property type="term" value="P:negative regulation of gene expression, epigenetic"/>
    <property type="evidence" value="ECO:0007669"/>
    <property type="project" value="TreeGrafter"/>
</dbReference>
<dbReference type="Pfam" id="PF14061">
    <property type="entry name" value="Mtf2_C"/>
    <property type="match status" value="1"/>
</dbReference>
<dbReference type="Pfam" id="PF18104">
    <property type="entry name" value="Tudor_2"/>
    <property type="match status" value="1"/>
</dbReference>
<feature type="compositionally biased region" description="Polar residues" evidence="10">
    <location>
        <begin position="410"/>
        <end position="425"/>
    </location>
</feature>
<dbReference type="CDD" id="cd15580">
    <property type="entry name" value="PHD2_MTF2"/>
    <property type="match status" value="1"/>
</dbReference>
<evidence type="ECO:0000256" key="8">
    <source>
        <dbReference type="ARBA" id="ARBA00023242"/>
    </source>
</evidence>
<comment type="similarity">
    <text evidence="2">Belongs to the Polycomblike family.</text>
</comment>
<comment type="caution">
    <text evidence="12">The sequence shown here is derived from an EMBL/GenBank/DDBJ whole genome shotgun (WGS) entry which is preliminary data.</text>
</comment>
<feature type="domain" description="PHD-type" evidence="11">
    <location>
        <begin position="499"/>
        <end position="554"/>
    </location>
</feature>
<accession>A0AAD6FJ98</accession>
<keyword evidence="7" id="KW-0156">Chromatin regulator</keyword>
<dbReference type="FunFam" id="3.90.980.20:FF:000001">
    <property type="entry name" value="metal-response element-binding transcription factor 2 isoform X1"/>
    <property type="match status" value="1"/>
</dbReference>
<evidence type="ECO:0000259" key="11">
    <source>
        <dbReference type="PROSITE" id="PS50016"/>
    </source>
</evidence>
<organism evidence="12 13">
    <name type="scientific">Pogonophryne albipinna</name>
    <dbReference type="NCBI Taxonomy" id="1090488"/>
    <lineage>
        <taxon>Eukaryota</taxon>
        <taxon>Metazoa</taxon>
        <taxon>Chordata</taxon>
        <taxon>Craniata</taxon>
        <taxon>Vertebrata</taxon>
        <taxon>Euteleostomi</taxon>
        <taxon>Actinopterygii</taxon>
        <taxon>Neopterygii</taxon>
        <taxon>Teleostei</taxon>
        <taxon>Neoteleostei</taxon>
        <taxon>Acanthomorphata</taxon>
        <taxon>Eupercaria</taxon>
        <taxon>Perciformes</taxon>
        <taxon>Notothenioidei</taxon>
        <taxon>Pogonophryne</taxon>
    </lineage>
</organism>
<dbReference type="Gene3D" id="2.30.30.140">
    <property type="match status" value="1"/>
</dbReference>
<keyword evidence="5 9" id="KW-0863">Zinc-finger</keyword>
<proteinExistence type="inferred from homology"/>
<name>A0AAD6FJ98_9TELE</name>
<keyword evidence="6" id="KW-0862">Zinc</keyword>
<evidence type="ECO:0000256" key="7">
    <source>
        <dbReference type="ARBA" id="ARBA00022853"/>
    </source>
</evidence>
<dbReference type="PROSITE" id="PS50016">
    <property type="entry name" value="ZF_PHD_2"/>
    <property type="match status" value="1"/>
</dbReference>
<dbReference type="Pfam" id="PF00628">
    <property type="entry name" value="PHD"/>
    <property type="match status" value="1"/>
</dbReference>
<sequence>MKTFGDTRIDLQLDEQRRRETIIHNEKVNKNRDILKRLIHCVIFLGKQELPFRGHDESRESANRGNYLELLTFIAEYDPDLHYHLSTSKVFIGTSSQIQNDLISAVAEVMGETIKEEISKAPFVALMLDETTDVSNAAQLSFVLRFVTDSGVKERFVKFEDVTGKKRAEDVAAMALGFLEEHGCMGKLVAQCYDGAAVMASGLNGVQAKKDALKDLFDYIVEHHEEFDDAAILSADGYLSNLGNFEFGFFLSTFNEIFAHADVLFDILQNKSFDMQFCLTRVEEFCMCIEGQRDRFDQIYDETVQDTGLPTGRRAHGDSRSHYKKLHNGILENILNQVQNRFKDHEKLSFLSLLDPQQFTSFNSNFPETAFASLTESYGPHFDLSRLKTELSVMYGVVDHLSVHHRALPQRQQQAVPLSPSSLSAQGEYGEDDMSDRFTEGQDVLARWSDGLFYLGTITKINREKQRCFVVFEDRSKSWVLWKDIQTGDEDDADDEDDDIVCSICQDETSDEPNEIVICDQCGQGYHQLCHSPIIDASVIDSDDKWLCSECELTSLPKGGGAHMRAGSAKGVQQQQQHMGLHLTLPYALEELVWDQGHTTNIQHCYCYCGGPGDWYLKMLQCNGCQQWFHEACLHCLQIPMLYGDRFYLLICSVCNGGPEYISRLPLGWEDVTHLSLYNLSVIHKKKYFDSEMHLMSYINENWELLQLGELANTPRSARYERVLEALNNNNSLFMSGKEVKKKKHLFGLRIRFPPAPPNSDEPTSRGMERASHESSTKALPGMRPCASFTNGTEKKKKRKRKQGPQRSELFSQEVRNPLPLEPHPMGHLTSIKSERSLLSSSTSDMESIEALSTTETTSTSISRQSSLCSSSKPRPTACAMPVSAPPLKRKRGRPRRALQPPNPETPPPSHAEVDPAATEMPSPLPGLHSTDIVHGMDPNSQLTHLKSSISSYFGAAGRLAVGEKYKVLARRVTLDGKVQYLVEWEGVTAS</sequence>
<dbReference type="InterPro" id="IPR002999">
    <property type="entry name" value="Tudor"/>
</dbReference>
<dbReference type="InterPro" id="IPR013083">
    <property type="entry name" value="Znf_RING/FYVE/PHD"/>
</dbReference>
<dbReference type="PANTHER" id="PTHR12628:SF12">
    <property type="entry name" value="METAL-RESPONSE ELEMENT-BINDING TRANSCRIPTION FACTOR 2"/>
    <property type="match status" value="1"/>
</dbReference>
<dbReference type="Proteomes" id="UP001219934">
    <property type="component" value="Unassembled WGS sequence"/>
</dbReference>
<evidence type="ECO:0000313" key="13">
    <source>
        <dbReference type="Proteomes" id="UP001219934"/>
    </source>
</evidence>
<gene>
    <name evidence="12" type="ORF">JOQ06_001582</name>
</gene>
<dbReference type="Gene3D" id="3.90.980.20">
    <property type="match status" value="1"/>
</dbReference>
<evidence type="ECO:0000256" key="9">
    <source>
        <dbReference type="PROSITE-ProRule" id="PRU00146"/>
    </source>
</evidence>
<keyword evidence="4" id="KW-0677">Repeat</keyword>
<feature type="compositionally biased region" description="Polar residues" evidence="10">
    <location>
        <begin position="805"/>
        <end position="815"/>
    </location>
</feature>
<evidence type="ECO:0000256" key="2">
    <source>
        <dbReference type="ARBA" id="ARBA00008084"/>
    </source>
</evidence>
<dbReference type="InterPro" id="IPR042015">
    <property type="entry name" value="MTF2_PHD2"/>
</dbReference>
<dbReference type="GO" id="GO:0005634">
    <property type="term" value="C:nucleus"/>
    <property type="evidence" value="ECO:0007669"/>
    <property type="project" value="UniProtKB-SubCell"/>
</dbReference>
<evidence type="ECO:0000256" key="6">
    <source>
        <dbReference type="ARBA" id="ARBA00022833"/>
    </source>
</evidence>